<dbReference type="AlphaFoldDB" id="A0A1W6ZWN6"/>
<dbReference type="Pfam" id="PF01476">
    <property type="entry name" value="LysM"/>
    <property type="match status" value="1"/>
</dbReference>
<dbReference type="InterPro" id="IPR036779">
    <property type="entry name" value="LysM_dom_sf"/>
</dbReference>
<dbReference type="PROSITE" id="PS51782">
    <property type="entry name" value="LYSM"/>
    <property type="match status" value="1"/>
</dbReference>
<proteinExistence type="predicted"/>
<evidence type="ECO:0000313" key="2">
    <source>
        <dbReference type="Proteomes" id="UP000194137"/>
    </source>
</evidence>
<evidence type="ECO:0000313" key="1">
    <source>
        <dbReference type="EMBL" id="ARQ01730.1"/>
    </source>
</evidence>
<dbReference type="SUPFAM" id="SSF54106">
    <property type="entry name" value="LysM domain"/>
    <property type="match status" value="1"/>
</dbReference>
<dbReference type="RefSeq" id="WP_086090123.1">
    <property type="nucleotide sequence ID" value="NZ_CP021112.1"/>
</dbReference>
<dbReference type="InterPro" id="IPR018392">
    <property type="entry name" value="LysM"/>
</dbReference>
<protein>
    <submittedName>
        <fullName evidence="1">Uncharacterized protein</fullName>
    </submittedName>
</protein>
<dbReference type="Gene3D" id="3.10.350.10">
    <property type="entry name" value="LysM domain"/>
    <property type="match status" value="1"/>
</dbReference>
<dbReference type="KEGG" id="psin:CAK95_23480"/>
<dbReference type="PROSITE" id="PS51257">
    <property type="entry name" value="PROKAR_LIPOPROTEIN"/>
    <property type="match status" value="1"/>
</dbReference>
<dbReference type="Proteomes" id="UP000194137">
    <property type="component" value="Chromosome"/>
</dbReference>
<dbReference type="EMBL" id="CP021112">
    <property type="protein sequence ID" value="ARQ01730.1"/>
    <property type="molecule type" value="Genomic_DNA"/>
</dbReference>
<dbReference type="InterPro" id="IPR029058">
    <property type="entry name" value="AB_hydrolase_fold"/>
</dbReference>
<dbReference type="SUPFAM" id="SSF53474">
    <property type="entry name" value="alpha/beta-Hydrolases"/>
    <property type="match status" value="1"/>
</dbReference>
<reference evidence="1 2" key="1">
    <citation type="submission" date="2017-05" db="EMBL/GenBank/DDBJ databases">
        <title>Full genome sequence of Pseudorhodoplanes sinuspersici.</title>
        <authorList>
            <person name="Dastgheib S.M.M."/>
            <person name="Shavandi M."/>
            <person name="Tirandaz H."/>
        </authorList>
    </citation>
    <scope>NUCLEOTIDE SEQUENCE [LARGE SCALE GENOMIC DNA]</scope>
    <source>
        <strain evidence="1 2">RIPI110</strain>
    </source>
</reference>
<dbReference type="Gene3D" id="3.40.50.1820">
    <property type="entry name" value="alpha/beta hydrolase"/>
    <property type="match status" value="1"/>
</dbReference>
<name>A0A1W6ZWN6_9HYPH</name>
<sequence length="307" mass="33582">MFNLPRLATMAVVAASLSGCGSLSVFEGFLSPTGELAAQKTGMAMGKAYVFRGMGGRFASMEMDHLSEKIRESGVVESETYNHMNWYGPAEEAIARYKKNPQPIMAMGHSAGGDAAISFAWKLKQAGVPVSLIVAFDPTRKAANVPNNVDRFINMYQSMNFFGGGYVRASADFRGHFATVDLRSYWEVLHVNMVKIRGLQDQIIAKVVQIATMPPVLEGPTVPIRYVMPRGEKIELWDSGIAIQTEPGDTARTVAQRYSVPVWVVAQLNNVGANTSLQPGKRLVVPRYLETAPMIAGPLISYAPQRH</sequence>
<keyword evidence="2" id="KW-1185">Reference proteome</keyword>
<dbReference type="OrthoDB" id="8224553at2"/>
<dbReference type="CDD" id="cd00118">
    <property type="entry name" value="LysM"/>
    <property type="match status" value="1"/>
</dbReference>
<organism evidence="1 2">
    <name type="scientific">Pseudorhodoplanes sinuspersici</name>
    <dbReference type="NCBI Taxonomy" id="1235591"/>
    <lineage>
        <taxon>Bacteria</taxon>
        <taxon>Pseudomonadati</taxon>
        <taxon>Pseudomonadota</taxon>
        <taxon>Alphaproteobacteria</taxon>
        <taxon>Hyphomicrobiales</taxon>
        <taxon>Pseudorhodoplanes</taxon>
    </lineage>
</organism>
<gene>
    <name evidence="1" type="ORF">CAK95_23480</name>
</gene>
<accession>A0A1W6ZWN6</accession>